<sequence>MLFRSGLFLCLGTLVFSVGYLILYPGLGKIGRASCRERGRPCV</sequence>
<keyword evidence="1" id="KW-1133">Transmembrane helix</keyword>
<dbReference type="InterPro" id="IPR032858">
    <property type="entry name" value="CcoP_N"/>
</dbReference>
<feature type="transmembrane region" description="Helical" evidence="1">
    <location>
        <begin position="6"/>
        <end position="27"/>
    </location>
</feature>
<proteinExistence type="predicted"/>
<feature type="domain" description="Cbb3-type cytochrome c oxidase subunit CcoP N-terminal" evidence="2">
    <location>
        <begin position="7"/>
        <end position="29"/>
    </location>
</feature>
<dbReference type="Pfam" id="PF14715">
    <property type="entry name" value="FixP_N"/>
    <property type="match status" value="1"/>
</dbReference>
<keyword evidence="1" id="KW-0812">Transmembrane</keyword>
<evidence type="ECO:0000259" key="2">
    <source>
        <dbReference type="Pfam" id="PF14715"/>
    </source>
</evidence>
<dbReference type="Proteomes" id="UP001161257">
    <property type="component" value="Unassembled WGS sequence"/>
</dbReference>
<reference evidence="3" key="1">
    <citation type="submission" date="2023-01" db="EMBL/GenBank/DDBJ databases">
        <title>Whole-genome sequence of Pseudomonas putida NBRC 14671.</title>
        <authorList>
            <person name="Morohoshi T."/>
            <person name="Someya N."/>
        </authorList>
    </citation>
    <scope>NUCLEOTIDE SEQUENCE</scope>
    <source>
        <strain evidence="3">NBRC 14671</strain>
    </source>
</reference>
<evidence type="ECO:0000256" key="1">
    <source>
        <dbReference type="SAM" id="Phobius"/>
    </source>
</evidence>
<evidence type="ECO:0000313" key="3">
    <source>
        <dbReference type="EMBL" id="GLO38356.1"/>
    </source>
</evidence>
<evidence type="ECO:0000313" key="4">
    <source>
        <dbReference type="Proteomes" id="UP001161257"/>
    </source>
</evidence>
<organism evidence="3 4">
    <name type="scientific">Pseudomonas putida</name>
    <name type="common">Arthrobacter siderocapsulatus</name>
    <dbReference type="NCBI Taxonomy" id="303"/>
    <lineage>
        <taxon>Bacteria</taxon>
        <taxon>Pseudomonadati</taxon>
        <taxon>Pseudomonadota</taxon>
        <taxon>Gammaproteobacteria</taxon>
        <taxon>Pseudomonadales</taxon>
        <taxon>Pseudomonadaceae</taxon>
        <taxon>Pseudomonas</taxon>
    </lineage>
</organism>
<dbReference type="EMBL" id="BSKJ01000068">
    <property type="protein sequence ID" value="GLO38356.1"/>
    <property type="molecule type" value="Genomic_DNA"/>
</dbReference>
<gene>
    <name evidence="3" type="ORF">PPUN14671_51950</name>
</gene>
<comment type="caution">
    <text evidence="3">The sequence shown here is derived from an EMBL/GenBank/DDBJ whole genome shotgun (WGS) entry which is preliminary data.</text>
</comment>
<protein>
    <recommendedName>
        <fullName evidence="2">Cbb3-type cytochrome c oxidase subunit CcoP N-terminal domain-containing protein</fullName>
    </recommendedName>
</protein>
<name>A0AA37VP77_PSEPU</name>
<accession>A0AA37VP77</accession>
<keyword evidence="1" id="KW-0472">Membrane</keyword>
<dbReference type="AlphaFoldDB" id="A0AA37VP77"/>